<sequence length="487" mass="53220">PTPCPIHRYRDIPGGEDLDDCFKCPAGYWCNVTGMNNYNNSACPLGHYCLSAQVPQLCEAGTRRKVVGARNQSDCSPCPGGQYCPYNETNIDGIPCRPKYFCREGAKYETYCPAGRFCNYTTAEPYICPGGHYCPNGSDTYTPCEYPYYCPPGSGFPKLCDLGHFALTKDKPRASVEANCQICRAGTYGNHPERLNCTICPPGYFCPAGTIGPHKNPCPLGHFCPEGSGDKNPCSPGHYGDRELATSPSDCKKCSAGDFNDQPGGKACLRCGSSSTSDVGAATCTCIGKFRSFQLSDRSCICQSGYVCYNEDLTVLEGNSEKDCQPENLGTCLCNYDTVNCDTECQANKPTIVIRRNELGKLEYVVSNGTTSTTTINRSLSHYPRYRKNHLFNTNPDFDFGTFRELHSVVTETNKTLSFFVHAFKQAGVFVFYDNAVPMRETVVSVMDIAQECPGNFTMGPLSEGTLSTLGVGQAQPKNLAPNWTVI</sequence>
<protein>
    <submittedName>
        <fullName evidence="1">Uncharacterized protein</fullName>
    </submittedName>
</protein>
<dbReference type="Gene3D" id="2.10.50.10">
    <property type="entry name" value="Tumor Necrosis Factor Receptor, subunit A, domain 2"/>
    <property type="match status" value="1"/>
</dbReference>
<dbReference type="InParanoid" id="A7SAB1"/>
<dbReference type="HOGENOM" id="CLU_560924_0_0_1"/>
<dbReference type="EMBL" id="DS469608">
    <property type="protein sequence ID" value="EDO39340.1"/>
    <property type="molecule type" value="Genomic_DNA"/>
</dbReference>
<dbReference type="AlphaFoldDB" id="A7SAB1"/>
<dbReference type="PANTHER" id="PTHR47236:SF4">
    <property type="entry name" value="GENE 9195-RELATED"/>
    <property type="match status" value="1"/>
</dbReference>
<accession>A7SAB1</accession>
<name>A7SAB1_NEMVE</name>
<evidence type="ECO:0000313" key="2">
    <source>
        <dbReference type="Proteomes" id="UP000001593"/>
    </source>
</evidence>
<keyword evidence="2" id="KW-1185">Reference proteome</keyword>
<dbReference type="eggNOG" id="ENOG502QT6K">
    <property type="taxonomic scope" value="Eukaryota"/>
</dbReference>
<evidence type="ECO:0000313" key="1">
    <source>
        <dbReference type="EMBL" id="EDO39340.1"/>
    </source>
</evidence>
<feature type="non-terminal residue" evidence="1">
    <location>
        <position position="1"/>
    </location>
</feature>
<dbReference type="SUPFAM" id="SSF57586">
    <property type="entry name" value="TNF receptor-like"/>
    <property type="match status" value="1"/>
</dbReference>
<gene>
    <name evidence="1" type="ORF">NEMVEDRAFT_v1g12090</name>
</gene>
<feature type="non-terminal residue" evidence="1">
    <location>
        <position position="487"/>
    </location>
</feature>
<dbReference type="PhylomeDB" id="A7SAB1"/>
<reference evidence="1 2" key="1">
    <citation type="journal article" date="2007" name="Science">
        <title>Sea anemone genome reveals ancestral eumetazoan gene repertoire and genomic organization.</title>
        <authorList>
            <person name="Putnam N.H."/>
            <person name="Srivastava M."/>
            <person name="Hellsten U."/>
            <person name="Dirks B."/>
            <person name="Chapman J."/>
            <person name="Salamov A."/>
            <person name="Terry A."/>
            <person name="Shapiro H."/>
            <person name="Lindquist E."/>
            <person name="Kapitonov V.V."/>
            <person name="Jurka J."/>
            <person name="Genikhovich G."/>
            <person name="Grigoriev I.V."/>
            <person name="Lucas S.M."/>
            <person name="Steele R.E."/>
            <person name="Finnerty J.R."/>
            <person name="Technau U."/>
            <person name="Martindale M.Q."/>
            <person name="Rokhsar D.S."/>
        </authorList>
    </citation>
    <scope>NUCLEOTIDE SEQUENCE [LARGE SCALE GENOMIC DNA]</scope>
    <source>
        <strain evidence="2">CH2 X CH6</strain>
    </source>
</reference>
<dbReference type="Proteomes" id="UP000001593">
    <property type="component" value="Unassembled WGS sequence"/>
</dbReference>
<dbReference type="SMART" id="SM01411">
    <property type="entry name" value="Ephrin_rec_like"/>
    <property type="match status" value="5"/>
</dbReference>
<dbReference type="STRING" id="45351.A7SAB1"/>
<dbReference type="PANTHER" id="PTHR47236">
    <property type="entry name" value="GENE, 32742-RELATED-RELATED"/>
    <property type="match status" value="1"/>
</dbReference>
<organism evidence="1 2">
    <name type="scientific">Nematostella vectensis</name>
    <name type="common">Starlet sea anemone</name>
    <dbReference type="NCBI Taxonomy" id="45351"/>
    <lineage>
        <taxon>Eukaryota</taxon>
        <taxon>Metazoa</taxon>
        <taxon>Cnidaria</taxon>
        <taxon>Anthozoa</taxon>
        <taxon>Hexacorallia</taxon>
        <taxon>Actiniaria</taxon>
        <taxon>Edwardsiidae</taxon>
        <taxon>Nematostella</taxon>
    </lineage>
</organism>
<proteinExistence type="predicted"/>